<gene>
    <name evidence="2" type="ORF">NA56DRAFT_605687</name>
</gene>
<dbReference type="Proteomes" id="UP000235672">
    <property type="component" value="Unassembled WGS sequence"/>
</dbReference>
<feature type="region of interest" description="Disordered" evidence="1">
    <location>
        <begin position="1"/>
        <end position="474"/>
    </location>
</feature>
<accession>A0A2J6PTR8</accession>
<feature type="region of interest" description="Disordered" evidence="1">
    <location>
        <begin position="723"/>
        <end position="756"/>
    </location>
</feature>
<evidence type="ECO:0000256" key="1">
    <source>
        <dbReference type="SAM" id="MobiDB-lite"/>
    </source>
</evidence>
<evidence type="ECO:0000313" key="2">
    <source>
        <dbReference type="EMBL" id="PMD17424.1"/>
    </source>
</evidence>
<feature type="compositionally biased region" description="Basic and acidic residues" evidence="1">
    <location>
        <begin position="462"/>
        <end position="474"/>
    </location>
</feature>
<feature type="compositionally biased region" description="Polar residues" evidence="1">
    <location>
        <begin position="110"/>
        <end position="119"/>
    </location>
</feature>
<feature type="compositionally biased region" description="Low complexity" evidence="1">
    <location>
        <begin position="63"/>
        <end position="75"/>
    </location>
</feature>
<dbReference type="AlphaFoldDB" id="A0A2J6PTR8"/>
<organism evidence="2 3">
    <name type="scientific">Hyaloscypha hepaticicola</name>
    <dbReference type="NCBI Taxonomy" id="2082293"/>
    <lineage>
        <taxon>Eukaryota</taxon>
        <taxon>Fungi</taxon>
        <taxon>Dikarya</taxon>
        <taxon>Ascomycota</taxon>
        <taxon>Pezizomycotina</taxon>
        <taxon>Leotiomycetes</taxon>
        <taxon>Helotiales</taxon>
        <taxon>Hyaloscyphaceae</taxon>
        <taxon>Hyaloscypha</taxon>
    </lineage>
</organism>
<proteinExistence type="predicted"/>
<feature type="compositionally biased region" description="Acidic residues" evidence="1">
    <location>
        <begin position="731"/>
        <end position="744"/>
    </location>
</feature>
<dbReference type="STRING" id="1745343.A0A2J6PTR8"/>
<evidence type="ECO:0000313" key="3">
    <source>
        <dbReference type="Proteomes" id="UP000235672"/>
    </source>
</evidence>
<keyword evidence="3" id="KW-1185">Reference proteome</keyword>
<feature type="compositionally biased region" description="Polar residues" evidence="1">
    <location>
        <begin position="167"/>
        <end position="176"/>
    </location>
</feature>
<feature type="compositionally biased region" description="Basic and acidic residues" evidence="1">
    <location>
        <begin position="229"/>
        <end position="238"/>
    </location>
</feature>
<feature type="compositionally biased region" description="Polar residues" evidence="1">
    <location>
        <begin position="130"/>
        <end position="139"/>
    </location>
</feature>
<reference evidence="2 3" key="1">
    <citation type="submission" date="2016-05" db="EMBL/GenBank/DDBJ databases">
        <title>A degradative enzymes factory behind the ericoid mycorrhizal symbiosis.</title>
        <authorList>
            <consortium name="DOE Joint Genome Institute"/>
            <person name="Martino E."/>
            <person name="Morin E."/>
            <person name="Grelet G."/>
            <person name="Kuo A."/>
            <person name="Kohler A."/>
            <person name="Daghino S."/>
            <person name="Barry K."/>
            <person name="Choi C."/>
            <person name="Cichocki N."/>
            <person name="Clum A."/>
            <person name="Copeland A."/>
            <person name="Hainaut M."/>
            <person name="Haridas S."/>
            <person name="Labutti K."/>
            <person name="Lindquist E."/>
            <person name="Lipzen A."/>
            <person name="Khouja H.-R."/>
            <person name="Murat C."/>
            <person name="Ohm R."/>
            <person name="Olson A."/>
            <person name="Spatafora J."/>
            <person name="Veneault-Fourrey C."/>
            <person name="Henrissat B."/>
            <person name="Grigoriev I."/>
            <person name="Martin F."/>
            <person name="Perotto S."/>
        </authorList>
    </citation>
    <scope>NUCLEOTIDE SEQUENCE [LARGE SCALE GENOMIC DNA]</scope>
    <source>
        <strain evidence="2 3">UAMH 7357</strain>
    </source>
</reference>
<feature type="compositionally biased region" description="Basic and acidic residues" evidence="1">
    <location>
        <begin position="413"/>
        <end position="434"/>
    </location>
</feature>
<dbReference type="EMBL" id="KZ613499">
    <property type="protein sequence ID" value="PMD17424.1"/>
    <property type="molecule type" value="Genomic_DNA"/>
</dbReference>
<feature type="compositionally biased region" description="Basic residues" evidence="1">
    <location>
        <begin position="149"/>
        <end position="163"/>
    </location>
</feature>
<protein>
    <submittedName>
        <fullName evidence="2">Uncharacterized protein</fullName>
    </submittedName>
</protein>
<dbReference type="OrthoDB" id="4160836at2759"/>
<name>A0A2J6PTR8_9HELO</name>
<sequence>MADSPSKRRKTSPTTSVPIDAPATPSRIPVHRKDGAKTTPRRPSFASPTKASLAKHHPQLLNRPSSSGSGSGRPRSQGKDLQDVFAKALGETQSTGGLSVITGEEREQYHSNGSTTQENELLVDKETETQRATTPNARSARSVGERLSAKPKRMSRSPAKQRAKTPVENSNVTAQDNYEEINPFQKRGLRRSPVTSQVEAPVQEIQESLDPFRKAGLRRSPASSQADATVKESLDPHRKPGLRKSPVAPTPAVTHEERPVQNQPSVETSGTPTGPPPSHAGVAGLLERALGPESVDVAAEYISPPQPHVSETTSTAREQEPVIAIEQPAPSGPQPLAPETTSKPSKEDAAIIAPEHLLLRARPQVAEATRSNRREEPELPPTPAQRGIPDPVVTTPPAGIHDTPSKRARKNKALAEKLKSSPLKPRDPPPKEPSKQVTEAAPQPKPEPEKVPKRRKSARFLLQKDPHASKKKARDDLLKELQQLQADIVLANVENERLRQRTESKRTGPGQPAKPDELLAMLLRATAAENTAKPKPTSIFQSIGSFLPFRPRRRKHAQLPVSDKPIPSHLPIALEDPLPYLQAFAPLTFTSAITILASDHNSGPSNQDLDPPIRQKHVIHASHPSGLFASRFSMTVDTSTLSITSLDILRLDMNAETELGTFIRDRARRDGALGKDVSTICWAMGRWTEVSIQRARFWCAVENEFGTAQARSKSLSRIRKRKRKRDASVAEGEEEVNADGDQAEESSTQPKWTRKQLLPQIGRTSMDLSNEEVELRFEWKIRFDWTGEVDSHIVAIARLPRNWQETDERGSLAKVPEMFSKLVKEKGPLGAVRTTIGLLMPAS</sequence>